<dbReference type="Proteomes" id="UP000293902">
    <property type="component" value="Chromosome"/>
</dbReference>
<dbReference type="GO" id="GO:0016491">
    <property type="term" value="F:oxidoreductase activity"/>
    <property type="evidence" value="ECO:0007669"/>
    <property type="project" value="UniProtKB-KW"/>
</dbReference>
<evidence type="ECO:0000259" key="4">
    <source>
        <dbReference type="Pfam" id="PF01058"/>
    </source>
</evidence>
<dbReference type="PANTHER" id="PTHR42845">
    <property type="entry name" value="COENZYME F420-REDUCING HYDROGENASE, GAMMA SUBUNIT"/>
    <property type="match status" value="1"/>
</dbReference>
<keyword evidence="3" id="KW-0560">Oxidoreductase</keyword>
<evidence type="ECO:0000313" key="6">
    <source>
        <dbReference type="EMBL" id="RAM00811.1"/>
    </source>
</evidence>
<evidence type="ECO:0000313" key="8">
    <source>
        <dbReference type="Proteomes" id="UP000293902"/>
    </source>
</evidence>
<dbReference type="Pfam" id="PF01058">
    <property type="entry name" value="Oxidored_q6"/>
    <property type="match status" value="1"/>
</dbReference>
<evidence type="ECO:0000256" key="3">
    <source>
        <dbReference type="ARBA" id="ARBA00023002"/>
    </source>
</evidence>
<comment type="subcellular location">
    <subcellularLocation>
        <location evidence="1">Periplasm</location>
    </subcellularLocation>
</comment>
<evidence type="ECO:0000256" key="2">
    <source>
        <dbReference type="ARBA" id="ARBA00022764"/>
    </source>
</evidence>
<sequence length="311" mass="33854">MPVKVANEWLNSCSGCEIAILNLGETLLDLLPQIEFVHIPVLMDHKHYGQLGEKREIDIPKATVGLLSGGLRNEEHLEVAHEMRKKCDILIALGTCATHGGIPALINSFTNDEFLEYYYSTDSTEPGAKIPDQGISPLLDRCYALDEKIDVDIYLPGCPPHPDQIATAILALLNGETPDLPFKSVCDTCPAIRKGKGNITTIKRFTENPEYDPDKGIDEMRCLLEQGYLCAGPVTRAGCAGNDGDAPRCISARVPCRGCYGPVRQDGNQLLDMLNALASNGIDITSIPDRSSLLRFSGAHNRLVPSIKGDK</sequence>
<name>A0A328F854_9BACT</name>
<reference evidence="6 7" key="1">
    <citation type="submission" date="2018-06" db="EMBL/GenBank/DDBJ databases">
        <title>Complete Genome Sequence of Desulfobacter hydrogenophilus (DSM3380).</title>
        <authorList>
            <person name="Marietou A."/>
            <person name="Schreiber L."/>
            <person name="Marshall I."/>
            <person name="Jorgensen B."/>
        </authorList>
    </citation>
    <scope>NUCLEOTIDE SEQUENCE [LARGE SCALE GENOMIC DNA]</scope>
    <source>
        <strain evidence="6 7">DSM 3380</strain>
    </source>
</reference>
<dbReference type="EMBL" id="QLNI01000038">
    <property type="protein sequence ID" value="RAM00811.1"/>
    <property type="molecule type" value="Genomic_DNA"/>
</dbReference>
<evidence type="ECO:0000313" key="7">
    <source>
        <dbReference type="Proteomes" id="UP000248798"/>
    </source>
</evidence>
<dbReference type="PANTHER" id="PTHR42845:SF2">
    <property type="entry name" value="F420-NON-REDUCING HYDROGENASE VHU SUBUNIT G"/>
    <property type="match status" value="1"/>
</dbReference>
<dbReference type="OrthoDB" id="9787729at2"/>
<gene>
    <name evidence="6" type="ORF">DO021_17300</name>
    <name evidence="5" type="ORF">EYB58_21985</name>
</gene>
<proteinExistence type="predicted"/>
<protein>
    <submittedName>
        <fullName evidence="6">Methyl viologen-reducing hydrogenase</fullName>
    </submittedName>
</protein>
<dbReference type="InterPro" id="IPR051349">
    <property type="entry name" value="Hydrogenase_assoc-protein"/>
</dbReference>
<feature type="domain" description="NADH:ubiquinone oxidoreductase-like 20kDa subunit" evidence="4">
    <location>
        <begin position="13"/>
        <end position="172"/>
    </location>
</feature>
<accession>A0A328F854</accession>
<evidence type="ECO:0000256" key="1">
    <source>
        <dbReference type="ARBA" id="ARBA00004418"/>
    </source>
</evidence>
<organism evidence="6 7">
    <name type="scientific">Desulfobacter hydrogenophilus</name>
    <dbReference type="NCBI Taxonomy" id="2291"/>
    <lineage>
        <taxon>Bacteria</taxon>
        <taxon>Pseudomonadati</taxon>
        <taxon>Thermodesulfobacteriota</taxon>
        <taxon>Desulfobacteria</taxon>
        <taxon>Desulfobacterales</taxon>
        <taxon>Desulfobacteraceae</taxon>
        <taxon>Desulfobacter</taxon>
    </lineage>
</organism>
<keyword evidence="8" id="KW-1185">Reference proteome</keyword>
<evidence type="ECO:0000313" key="5">
    <source>
        <dbReference type="EMBL" id="QBH15340.1"/>
    </source>
</evidence>
<dbReference type="AlphaFoldDB" id="A0A328F854"/>
<dbReference type="GO" id="GO:0051536">
    <property type="term" value="F:iron-sulfur cluster binding"/>
    <property type="evidence" value="ECO:0007669"/>
    <property type="project" value="InterPro"/>
</dbReference>
<dbReference type="InterPro" id="IPR037024">
    <property type="entry name" value="NiFe_Hase_small_N_sf"/>
</dbReference>
<keyword evidence="2" id="KW-0574">Periplasm</keyword>
<dbReference type="Gene3D" id="3.40.50.700">
    <property type="entry name" value="NADH:ubiquinone oxidoreductase-like, 20kDa subunit"/>
    <property type="match status" value="1"/>
</dbReference>
<dbReference type="EMBL" id="CP036313">
    <property type="protein sequence ID" value="QBH15340.1"/>
    <property type="molecule type" value="Genomic_DNA"/>
</dbReference>
<dbReference type="RefSeq" id="WP_111958955.1">
    <property type="nucleotide sequence ID" value="NZ_CP036313.1"/>
</dbReference>
<dbReference type="SUPFAM" id="SSF56770">
    <property type="entry name" value="HydA/Nqo6-like"/>
    <property type="match status" value="1"/>
</dbReference>
<dbReference type="Proteomes" id="UP000248798">
    <property type="component" value="Unassembled WGS sequence"/>
</dbReference>
<reference evidence="5 8" key="2">
    <citation type="submission" date="2019-02" db="EMBL/GenBank/DDBJ databases">
        <title>Complete genome sequence of Desulfobacter hydrogenophilus AcRS1.</title>
        <authorList>
            <person name="Marietou A."/>
            <person name="Lund M.B."/>
            <person name="Marshall I.P.G."/>
            <person name="Schreiber L."/>
            <person name="Jorgensen B."/>
        </authorList>
    </citation>
    <scope>NUCLEOTIDE SEQUENCE [LARGE SCALE GENOMIC DNA]</scope>
    <source>
        <strain evidence="5 8">AcRS1</strain>
    </source>
</reference>
<dbReference type="InterPro" id="IPR006137">
    <property type="entry name" value="NADH_UbQ_OxRdtase-like_20kDa"/>
</dbReference>
<dbReference type="GO" id="GO:0042597">
    <property type="term" value="C:periplasmic space"/>
    <property type="evidence" value="ECO:0007669"/>
    <property type="project" value="UniProtKB-SubCell"/>
</dbReference>